<evidence type="ECO:0000256" key="3">
    <source>
        <dbReference type="ARBA" id="ARBA00023082"/>
    </source>
</evidence>
<evidence type="ECO:0000313" key="7">
    <source>
        <dbReference type="EMBL" id="GGC36000.1"/>
    </source>
</evidence>
<comment type="caution">
    <text evidence="7">The sequence shown here is derived from an EMBL/GenBank/DDBJ whole genome shotgun (WGS) entry which is preliminary data.</text>
</comment>
<evidence type="ECO:0000256" key="2">
    <source>
        <dbReference type="ARBA" id="ARBA00023015"/>
    </source>
</evidence>
<dbReference type="Pfam" id="PF08281">
    <property type="entry name" value="Sigma70_r4_2"/>
    <property type="match status" value="1"/>
</dbReference>
<dbReference type="PANTHER" id="PTHR43133:SF8">
    <property type="entry name" value="RNA POLYMERASE SIGMA FACTOR HI_1459-RELATED"/>
    <property type="match status" value="1"/>
</dbReference>
<accession>A0ABQ1MAL9</accession>
<dbReference type="Proteomes" id="UP000597338">
    <property type="component" value="Unassembled WGS sequence"/>
</dbReference>
<sequence>MDPYDTYTDKQLFEFLAETRKQRDMERLLKEIIRRYEKPLATKLRLTIPYDEDLIGRIVNDVFIDVWRKRRKLASVESPRAWLLKVLSFKMSDAIQKMKGREVYVDFTNSDYQEIPENHPDFDEERYERMVQKIQGAIANLPVKRRVAFTMRIFDELSIAGIARIRKLSEQTVKNHVGLAKQQLKKMLGSGKSRKEGCK</sequence>
<dbReference type="Gene3D" id="1.10.1740.10">
    <property type="match status" value="1"/>
</dbReference>
<dbReference type="InterPro" id="IPR014284">
    <property type="entry name" value="RNA_pol_sigma-70_dom"/>
</dbReference>
<dbReference type="PANTHER" id="PTHR43133">
    <property type="entry name" value="RNA POLYMERASE ECF-TYPE SIGMA FACTO"/>
    <property type="match status" value="1"/>
</dbReference>
<dbReference type="NCBIfam" id="TIGR02937">
    <property type="entry name" value="sigma70-ECF"/>
    <property type="match status" value="1"/>
</dbReference>
<dbReference type="InterPro" id="IPR013324">
    <property type="entry name" value="RNA_pol_sigma_r3/r4-like"/>
</dbReference>
<keyword evidence="5" id="KW-0804">Transcription</keyword>
<dbReference type="InterPro" id="IPR036388">
    <property type="entry name" value="WH-like_DNA-bd_sf"/>
</dbReference>
<feature type="domain" description="RNA polymerase sigma factor 70 region 4 type 2" evidence="6">
    <location>
        <begin position="132"/>
        <end position="184"/>
    </location>
</feature>
<dbReference type="SUPFAM" id="SSF88946">
    <property type="entry name" value="Sigma2 domain of RNA polymerase sigma factors"/>
    <property type="match status" value="1"/>
</dbReference>
<keyword evidence="3" id="KW-0731">Sigma factor</keyword>
<reference evidence="8" key="1">
    <citation type="journal article" date="2019" name="Int. J. Syst. Evol. Microbiol.">
        <title>The Global Catalogue of Microorganisms (GCM) 10K type strain sequencing project: providing services to taxonomists for standard genome sequencing and annotation.</title>
        <authorList>
            <consortium name="The Broad Institute Genomics Platform"/>
            <consortium name="The Broad Institute Genome Sequencing Center for Infectious Disease"/>
            <person name="Wu L."/>
            <person name="Ma J."/>
        </authorList>
    </citation>
    <scope>NUCLEOTIDE SEQUENCE [LARGE SCALE GENOMIC DNA]</scope>
    <source>
        <strain evidence="8">CGMCC 1.15342</strain>
    </source>
</reference>
<evidence type="ECO:0000256" key="1">
    <source>
        <dbReference type="ARBA" id="ARBA00010641"/>
    </source>
</evidence>
<keyword evidence="4" id="KW-0238">DNA-binding</keyword>
<organism evidence="7 8">
    <name type="scientific">Parapedobacter defluvii</name>
    <dbReference type="NCBI Taxonomy" id="2045106"/>
    <lineage>
        <taxon>Bacteria</taxon>
        <taxon>Pseudomonadati</taxon>
        <taxon>Bacteroidota</taxon>
        <taxon>Sphingobacteriia</taxon>
        <taxon>Sphingobacteriales</taxon>
        <taxon>Sphingobacteriaceae</taxon>
        <taxon>Parapedobacter</taxon>
    </lineage>
</organism>
<dbReference type="SUPFAM" id="SSF88659">
    <property type="entry name" value="Sigma3 and sigma4 domains of RNA polymerase sigma factors"/>
    <property type="match status" value="1"/>
</dbReference>
<protein>
    <submittedName>
        <fullName evidence="7">DNA-directed RNA polymerase sigma-70 factor</fullName>
    </submittedName>
</protein>
<keyword evidence="2" id="KW-0805">Transcription regulation</keyword>
<dbReference type="InterPro" id="IPR013249">
    <property type="entry name" value="RNA_pol_sigma70_r4_t2"/>
</dbReference>
<gene>
    <name evidence="7" type="ORF">GCM10011386_30140</name>
</gene>
<keyword evidence="7" id="KW-0240">DNA-directed RNA polymerase</keyword>
<evidence type="ECO:0000313" key="8">
    <source>
        <dbReference type="Proteomes" id="UP000597338"/>
    </source>
</evidence>
<dbReference type="Gene3D" id="1.10.10.10">
    <property type="entry name" value="Winged helix-like DNA-binding domain superfamily/Winged helix DNA-binding domain"/>
    <property type="match status" value="1"/>
</dbReference>
<dbReference type="InterPro" id="IPR013325">
    <property type="entry name" value="RNA_pol_sigma_r2"/>
</dbReference>
<evidence type="ECO:0000259" key="6">
    <source>
        <dbReference type="Pfam" id="PF08281"/>
    </source>
</evidence>
<proteinExistence type="inferred from homology"/>
<dbReference type="GO" id="GO:0000428">
    <property type="term" value="C:DNA-directed RNA polymerase complex"/>
    <property type="evidence" value="ECO:0007669"/>
    <property type="project" value="UniProtKB-KW"/>
</dbReference>
<dbReference type="InterPro" id="IPR039425">
    <property type="entry name" value="RNA_pol_sigma-70-like"/>
</dbReference>
<keyword evidence="8" id="KW-1185">Reference proteome</keyword>
<dbReference type="EMBL" id="BMIK01000011">
    <property type="protein sequence ID" value="GGC36000.1"/>
    <property type="molecule type" value="Genomic_DNA"/>
</dbReference>
<evidence type="ECO:0000256" key="5">
    <source>
        <dbReference type="ARBA" id="ARBA00023163"/>
    </source>
</evidence>
<evidence type="ECO:0000256" key="4">
    <source>
        <dbReference type="ARBA" id="ARBA00023125"/>
    </source>
</evidence>
<dbReference type="RefSeq" id="WP_188752159.1">
    <property type="nucleotide sequence ID" value="NZ_BMIK01000011.1"/>
</dbReference>
<name>A0ABQ1MAL9_9SPHI</name>
<comment type="similarity">
    <text evidence="1">Belongs to the sigma-70 factor family. ECF subfamily.</text>
</comment>